<organism evidence="1 2">
    <name type="scientific">Exocentrus adspersus</name>
    <dbReference type="NCBI Taxonomy" id="1586481"/>
    <lineage>
        <taxon>Eukaryota</taxon>
        <taxon>Metazoa</taxon>
        <taxon>Ecdysozoa</taxon>
        <taxon>Arthropoda</taxon>
        <taxon>Hexapoda</taxon>
        <taxon>Insecta</taxon>
        <taxon>Pterygota</taxon>
        <taxon>Neoptera</taxon>
        <taxon>Endopterygota</taxon>
        <taxon>Coleoptera</taxon>
        <taxon>Polyphaga</taxon>
        <taxon>Cucujiformia</taxon>
        <taxon>Chrysomeloidea</taxon>
        <taxon>Cerambycidae</taxon>
        <taxon>Lamiinae</taxon>
        <taxon>Acanthocinini</taxon>
        <taxon>Exocentrus</taxon>
    </lineage>
</organism>
<proteinExistence type="predicted"/>
<gene>
    <name evidence="1" type="ORF">NQ315_004353</name>
</gene>
<sequence length="61" mass="7284">MKLNVVKQAQGPGGVWKSNLKWNAHWVKEWHIKKLYVPVWRKVWTPVDVREWIPFPSPPPL</sequence>
<dbReference type="EMBL" id="JANEYG010000007">
    <property type="protein sequence ID" value="KAJ8922407.1"/>
    <property type="molecule type" value="Genomic_DNA"/>
</dbReference>
<reference evidence="1 2" key="1">
    <citation type="journal article" date="2023" name="Insect Mol. Biol.">
        <title>Genome sequencing provides insights into the evolution of gene families encoding plant cell wall-degrading enzymes in longhorned beetles.</title>
        <authorList>
            <person name="Shin N.R."/>
            <person name="Okamura Y."/>
            <person name="Kirsch R."/>
            <person name="Pauchet Y."/>
        </authorList>
    </citation>
    <scope>NUCLEOTIDE SEQUENCE [LARGE SCALE GENOMIC DNA]</scope>
    <source>
        <strain evidence="1">EAD_L_NR</strain>
    </source>
</reference>
<dbReference type="InterPro" id="IPR032134">
    <property type="entry name" value="DUF4816"/>
</dbReference>
<name>A0AAV8W7Y5_9CUCU</name>
<protein>
    <submittedName>
        <fullName evidence="1">Uncharacterized protein</fullName>
    </submittedName>
</protein>
<dbReference type="Proteomes" id="UP001159042">
    <property type="component" value="Unassembled WGS sequence"/>
</dbReference>
<comment type="caution">
    <text evidence="1">The sequence shown here is derived from an EMBL/GenBank/DDBJ whole genome shotgun (WGS) entry which is preliminary data.</text>
</comment>
<accession>A0AAV8W7Y5</accession>
<dbReference type="AlphaFoldDB" id="A0AAV8W7Y5"/>
<keyword evidence="2" id="KW-1185">Reference proteome</keyword>
<evidence type="ECO:0000313" key="2">
    <source>
        <dbReference type="Proteomes" id="UP001159042"/>
    </source>
</evidence>
<dbReference type="Pfam" id="PF16086">
    <property type="entry name" value="DUF4816"/>
    <property type="match status" value="1"/>
</dbReference>
<evidence type="ECO:0000313" key="1">
    <source>
        <dbReference type="EMBL" id="KAJ8922407.1"/>
    </source>
</evidence>